<keyword evidence="1" id="KW-0285">Flavoprotein</keyword>
<evidence type="ECO:0000256" key="4">
    <source>
        <dbReference type="SAM" id="MobiDB-lite"/>
    </source>
</evidence>
<dbReference type="EMBL" id="CAJPDS010000006">
    <property type="protein sequence ID" value="CAF9908492.1"/>
    <property type="molecule type" value="Genomic_DNA"/>
</dbReference>
<dbReference type="Pfam" id="PF13454">
    <property type="entry name" value="NAD_binding_9"/>
    <property type="match status" value="1"/>
</dbReference>
<feature type="transmembrane region" description="Helical" evidence="5">
    <location>
        <begin position="16"/>
        <end position="37"/>
    </location>
</feature>
<evidence type="ECO:0000259" key="6">
    <source>
        <dbReference type="Pfam" id="PF13454"/>
    </source>
</evidence>
<reference evidence="7" key="1">
    <citation type="submission" date="2021-03" db="EMBL/GenBank/DDBJ databases">
        <authorList>
            <person name="Tagirdzhanova G."/>
        </authorList>
    </citation>
    <scope>NUCLEOTIDE SEQUENCE</scope>
</reference>
<dbReference type="PANTHER" id="PTHR46720">
    <property type="entry name" value="HYDROXYLASE, PUTATIVE (AFU_ORTHOLOGUE AFUA_3G01460)-RELATED"/>
    <property type="match status" value="1"/>
</dbReference>
<keyword evidence="3" id="KW-0560">Oxidoreductase</keyword>
<dbReference type="InterPro" id="IPR051104">
    <property type="entry name" value="FAD_monoxygenase"/>
</dbReference>
<gene>
    <name evidence="7" type="ORF">HETSPECPRED_008094</name>
</gene>
<evidence type="ECO:0000256" key="3">
    <source>
        <dbReference type="ARBA" id="ARBA00023002"/>
    </source>
</evidence>
<evidence type="ECO:0000256" key="5">
    <source>
        <dbReference type="SAM" id="Phobius"/>
    </source>
</evidence>
<name>A0A8H3EQQ1_9LECA</name>
<evidence type="ECO:0000256" key="2">
    <source>
        <dbReference type="ARBA" id="ARBA00022827"/>
    </source>
</evidence>
<feature type="domain" description="FAD-dependent urate hydroxylase HpyO/Asp monooxygenase CreE-like FAD/NAD(P)-binding" evidence="6">
    <location>
        <begin position="21"/>
        <end position="178"/>
    </location>
</feature>
<dbReference type="InterPro" id="IPR038732">
    <property type="entry name" value="HpyO/CreE_NAD-binding"/>
</dbReference>
<dbReference type="Gene3D" id="3.50.50.60">
    <property type="entry name" value="FAD/NAD(P)-binding domain"/>
    <property type="match status" value="1"/>
</dbReference>
<organism evidence="7 8">
    <name type="scientific">Heterodermia speciosa</name>
    <dbReference type="NCBI Taxonomy" id="116794"/>
    <lineage>
        <taxon>Eukaryota</taxon>
        <taxon>Fungi</taxon>
        <taxon>Dikarya</taxon>
        <taxon>Ascomycota</taxon>
        <taxon>Pezizomycotina</taxon>
        <taxon>Lecanoromycetes</taxon>
        <taxon>OSLEUM clade</taxon>
        <taxon>Lecanoromycetidae</taxon>
        <taxon>Caliciales</taxon>
        <taxon>Physciaceae</taxon>
        <taxon>Heterodermia</taxon>
    </lineage>
</organism>
<evidence type="ECO:0000313" key="7">
    <source>
        <dbReference type="EMBL" id="CAF9908492.1"/>
    </source>
</evidence>
<dbReference type="GO" id="GO:0044550">
    <property type="term" value="P:secondary metabolite biosynthetic process"/>
    <property type="evidence" value="ECO:0007669"/>
    <property type="project" value="TreeGrafter"/>
</dbReference>
<dbReference type="PRINTS" id="PR00420">
    <property type="entry name" value="RNGMNOXGNASE"/>
</dbReference>
<proteinExistence type="predicted"/>
<keyword evidence="8" id="KW-1185">Reference proteome</keyword>
<evidence type="ECO:0000313" key="8">
    <source>
        <dbReference type="Proteomes" id="UP000664521"/>
    </source>
</evidence>
<sequence>MTSVPYTTASVSSAPFSYSVAIVGGGIGGLTLALGLLKYPHIDVQIYESASSFGWIGAGVAIGPNGQRALELISPAAKAAFDKHATPNMWSSKAKNFAAYIVGKGERAGEVIMEAKNETGMQSVHRADFLDELVKAVPAERAHFKKCLQKIEDKDGSPIVMRFSDGTSVTADVVIGADGIHSNVRKYLLGTEAARPVFSGYVAYRGIINMDAAVEALGAEHAQNSTLICGPGKGAKPQLSNRSSAADIYSGQD</sequence>
<feature type="region of interest" description="Disordered" evidence="4">
    <location>
        <begin position="233"/>
        <end position="253"/>
    </location>
</feature>
<dbReference type="OrthoDB" id="417877at2759"/>
<evidence type="ECO:0000256" key="1">
    <source>
        <dbReference type="ARBA" id="ARBA00022630"/>
    </source>
</evidence>
<protein>
    <recommendedName>
        <fullName evidence="6">FAD-dependent urate hydroxylase HpyO/Asp monooxygenase CreE-like FAD/NAD(P)-binding domain-containing protein</fullName>
    </recommendedName>
</protein>
<keyword evidence="2" id="KW-0274">FAD</keyword>
<dbReference type="SUPFAM" id="SSF51905">
    <property type="entry name" value="FAD/NAD(P)-binding domain"/>
    <property type="match status" value="1"/>
</dbReference>
<dbReference type="GO" id="GO:0016491">
    <property type="term" value="F:oxidoreductase activity"/>
    <property type="evidence" value="ECO:0007669"/>
    <property type="project" value="UniProtKB-KW"/>
</dbReference>
<dbReference type="Proteomes" id="UP000664521">
    <property type="component" value="Unassembled WGS sequence"/>
</dbReference>
<accession>A0A8H3EQQ1</accession>
<keyword evidence="5" id="KW-0472">Membrane</keyword>
<comment type="caution">
    <text evidence="7">The sequence shown here is derived from an EMBL/GenBank/DDBJ whole genome shotgun (WGS) entry which is preliminary data.</text>
</comment>
<dbReference type="InterPro" id="IPR036188">
    <property type="entry name" value="FAD/NAD-bd_sf"/>
</dbReference>
<dbReference type="AlphaFoldDB" id="A0A8H3EQQ1"/>
<dbReference type="PANTHER" id="PTHR46720:SF3">
    <property type="entry name" value="FAD-BINDING DOMAIN-CONTAINING PROTEIN-RELATED"/>
    <property type="match status" value="1"/>
</dbReference>
<keyword evidence="5" id="KW-0812">Transmembrane</keyword>
<keyword evidence="5" id="KW-1133">Transmembrane helix</keyword>